<dbReference type="GeneID" id="89940021"/>
<evidence type="ECO:0000313" key="2">
    <source>
        <dbReference type="Proteomes" id="UP001302812"/>
    </source>
</evidence>
<organism evidence="1 2">
    <name type="scientific">Canariomyces notabilis</name>
    <dbReference type="NCBI Taxonomy" id="2074819"/>
    <lineage>
        <taxon>Eukaryota</taxon>
        <taxon>Fungi</taxon>
        <taxon>Dikarya</taxon>
        <taxon>Ascomycota</taxon>
        <taxon>Pezizomycotina</taxon>
        <taxon>Sordariomycetes</taxon>
        <taxon>Sordariomycetidae</taxon>
        <taxon>Sordariales</taxon>
        <taxon>Chaetomiaceae</taxon>
        <taxon>Canariomyces</taxon>
    </lineage>
</organism>
<evidence type="ECO:0000313" key="1">
    <source>
        <dbReference type="EMBL" id="KAK4109281.1"/>
    </source>
</evidence>
<reference evidence="1" key="2">
    <citation type="submission" date="2023-05" db="EMBL/GenBank/DDBJ databases">
        <authorList>
            <consortium name="Lawrence Berkeley National Laboratory"/>
            <person name="Steindorff A."/>
            <person name="Hensen N."/>
            <person name="Bonometti L."/>
            <person name="Westerberg I."/>
            <person name="Brannstrom I.O."/>
            <person name="Guillou S."/>
            <person name="Cros-Aarteil S."/>
            <person name="Calhoun S."/>
            <person name="Haridas S."/>
            <person name="Kuo A."/>
            <person name="Mondo S."/>
            <person name="Pangilinan J."/>
            <person name="Riley R."/>
            <person name="Labutti K."/>
            <person name="Andreopoulos B."/>
            <person name="Lipzen A."/>
            <person name="Chen C."/>
            <person name="Yanf M."/>
            <person name="Daum C."/>
            <person name="Ng V."/>
            <person name="Clum A."/>
            <person name="Ohm R."/>
            <person name="Martin F."/>
            <person name="Silar P."/>
            <person name="Natvig D."/>
            <person name="Lalanne C."/>
            <person name="Gautier V."/>
            <person name="Ament-Velasquez S.L."/>
            <person name="Kruys A."/>
            <person name="Hutchinson M.I."/>
            <person name="Powell A.J."/>
            <person name="Barry K."/>
            <person name="Miller A.N."/>
            <person name="Grigoriev I.V."/>
            <person name="Debuchy R."/>
            <person name="Gladieux P."/>
            <person name="Thoren M.H."/>
            <person name="Johannesson H."/>
        </authorList>
    </citation>
    <scope>NUCLEOTIDE SEQUENCE</scope>
    <source>
        <strain evidence="1">CBS 508.74</strain>
    </source>
</reference>
<reference evidence="1" key="1">
    <citation type="journal article" date="2023" name="Mol. Phylogenet. Evol.">
        <title>Genome-scale phylogeny and comparative genomics of the fungal order Sordariales.</title>
        <authorList>
            <person name="Hensen N."/>
            <person name="Bonometti L."/>
            <person name="Westerberg I."/>
            <person name="Brannstrom I.O."/>
            <person name="Guillou S."/>
            <person name="Cros-Aarteil S."/>
            <person name="Calhoun S."/>
            <person name="Haridas S."/>
            <person name="Kuo A."/>
            <person name="Mondo S."/>
            <person name="Pangilinan J."/>
            <person name="Riley R."/>
            <person name="LaButti K."/>
            <person name="Andreopoulos B."/>
            <person name="Lipzen A."/>
            <person name="Chen C."/>
            <person name="Yan M."/>
            <person name="Daum C."/>
            <person name="Ng V."/>
            <person name="Clum A."/>
            <person name="Steindorff A."/>
            <person name="Ohm R.A."/>
            <person name="Martin F."/>
            <person name="Silar P."/>
            <person name="Natvig D.O."/>
            <person name="Lalanne C."/>
            <person name="Gautier V."/>
            <person name="Ament-Velasquez S.L."/>
            <person name="Kruys A."/>
            <person name="Hutchinson M.I."/>
            <person name="Powell A.J."/>
            <person name="Barry K."/>
            <person name="Miller A.N."/>
            <person name="Grigoriev I.V."/>
            <person name="Debuchy R."/>
            <person name="Gladieux P."/>
            <person name="Hiltunen Thoren M."/>
            <person name="Johannesson H."/>
        </authorList>
    </citation>
    <scope>NUCLEOTIDE SEQUENCE</scope>
    <source>
        <strain evidence="1">CBS 508.74</strain>
    </source>
</reference>
<accession>A0AAN6QGM6</accession>
<keyword evidence="2" id="KW-1185">Reference proteome</keyword>
<dbReference type="RefSeq" id="XP_064666851.1">
    <property type="nucleotide sequence ID" value="XM_064815896.1"/>
</dbReference>
<evidence type="ECO:0008006" key="3">
    <source>
        <dbReference type="Google" id="ProtNLM"/>
    </source>
</evidence>
<sequence>MDPISAVSFAASIVTFIDLASKVVSGAFEVLSSGQVLENAHVAAVVDDLTTATKQFANPPGGLFEACRGFGGSGCGMPKYRRGSPEAPEDVEAQSR</sequence>
<name>A0AAN6QGM6_9PEZI</name>
<comment type="caution">
    <text evidence="1">The sequence shown here is derived from an EMBL/GenBank/DDBJ whole genome shotgun (WGS) entry which is preliminary data.</text>
</comment>
<dbReference type="AlphaFoldDB" id="A0AAN6QGM6"/>
<dbReference type="EMBL" id="MU853357">
    <property type="protein sequence ID" value="KAK4109281.1"/>
    <property type="molecule type" value="Genomic_DNA"/>
</dbReference>
<proteinExistence type="predicted"/>
<gene>
    <name evidence="1" type="ORF">N656DRAFT_783187</name>
</gene>
<dbReference type="Proteomes" id="UP001302812">
    <property type="component" value="Unassembled WGS sequence"/>
</dbReference>
<protein>
    <recommendedName>
        <fullName evidence="3">Fungal N-terminal domain-containing protein</fullName>
    </recommendedName>
</protein>